<dbReference type="RefSeq" id="WP_188436048.1">
    <property type="nucleotide sequence ID" value="NZ_BMCM01000002.1"/>
</dbReference>
<comment type="caution">
    <text evidence="3">The sequence shown here is derived from an EMBL/GenBank/DDBJ whole genome shotgun (WGS) entry which is preliminary data.</text>
</comment>
<dbReference type="InterPro" id="IPR036514">
    <property type="entry name" value="SGNH_hydro_sf"/>
</dbReference>
<dbReference type="SUPFAM" id="SSF52266">
    <property type="entry name" value="SGNH hydrolase"/>
    <property type="match status" value="1"/>
</dbReference>
<sequence length="272" mass="28647">MAGVRTAIAVATAVASAIVLGGRSLLVHQAAIARRRIGKPLGEQSLVADRVWKRSLDGRPIELLLLGDSLAAGLGAEHRKETLGGRIAKGLAKRMQCPVRLRTAAVVGSESSALAGQLDDLPGDYRADVAVIVVGGNDVTHTIPPSAAAERLEQAIIRLRDAGTAVVVGTCPDLGTLQPVPQPLRALMSRMSRRLALEQTKVAWRTGAVPVDLRQVLGPTFHDQPDEMFSLDRFHPSAAGYRATADALLPAVLTALESRGVSVAPPRTALDI</sequence>
<evidence type="ECO:0000256" key="1">
    <source>
        <dbReference type="SAM" id="Phobius"/>
    </source>
</evidence>
<keyword evidence="1" id="KW-0472">Membrane</keyword>
<evidence type="ECO:0000313" key="3">
    <source>
        <dbReference type="EMBL" id="GGD73699.1"/>
    </source>
</evidence>
<gene>
    <name evidence="3" type="ORF">GCM10007269_15970</name>
</gene>
<dbReference type="Proteomes" id="UP000629365">
    <property type="component" value="Unassembled WGS sequence"/>
</dbReference>
<keyword evidence="1" id="KW-1133">Transmembrane helix</keyword>
<dbReference type="PANTHER" id="PTHR30383">
    <property type="entry name" value="THIOESTERASE 1/PROTEASE 1/LYSOPHOSPHOLIPASE L1"/>
    <property type="match status" value="1"/>
</dbReference>
<feature type="transmembrane region" description="Helical" evidence="1">
    <location>
        <begin position="6"/>
        <end position="26"/>
    </location>
</feature>
<accession>A0ABQ1RNP1</accession>
<proteinExistence type="predicted"/>
<dbReference type="CDD" id="cd01836">
    <property type="entry name" value="FeeA_FeeB_like"/>
    <property type="match status" value="1"/>
</dbReference>
<feature type="domain" description="SGNH hydrolase-type esterase" evidence="2">
    <location>
        <begin position="65"/>
        <end position="243"/>
    </location>
</feature>
<evidence type="ECO:0000313" key="4">
    <source>
        <dbReference type="Proteomes" id="UP000629365"/>
    </source>
</evidence>
<name>A0ABQ1RNP1_9MICO</name>
<keyword evidence="4" id="KW-1185">Reference proteome</keyword>
<protein>
    <submittedName>
        <fullName evidence="3">Lipase</fullName>
    </submittedName>
</protein>
<dbReference type="Pfam" id="PF13472">
    <property type="entry name" value="Lipase_GDSL_2"/>
    <property type="match status" value="1"/>
</dbReference>
<dbReference type="InterPro" id="IPR013830">
    <property type="entry name" value="SGNH_hydro"/>
</dbReference>
<evidence type="ECO:0000259" key="2">
    <source>
        <dbReference type="Pfam" id="PF13472"/>
    </source>
</evidence>
<organism evidence="3 4">
    <name type="scientific">Microbacterium murale</name>
    <dbReference type="NCBI Taxonomy" id="1081040"/>
    <lineage>
        <taxon>Bacteria</taxon>
        <taxon>Bacillati</taxon>
        <taxon>Actinomycetota</taxon>
        <taxon>Actinomycetes</taxon>
        <taxon>Micrococcales</taxon>
        <taxon>Microbacteriaceae</taxon>
        <taxon>Microbacterium</taxon>
    </lineage>
</organism>
<dbReference type="PANTHER" id="PTHR30383:SF5">
    <property type="entry name" value="SGNH HYDROLASE-TYPE ESTERASE DOMAIN-CONTAINING PROTEIN"/>
    <property type="match status" value="1"/>
</dbReference>
<keyword evidence="1" id="KW-0812">Transmembrane</keyword>
<reference evidence="4" key="1">
    <citation type="journal article" date="2019" name="Int. J. Syst. Evol. Microbiol.">
        <title>The Global Catalogue of Microorganisms (GCM) 10K type strain sequencing project: providing services to taxonomists for standard genome sequencing and annotation.</title>
        <authorList>
            <consortium name="The Broad Institute Genomics Platform"/>
            <consortium name="The Broad Institute Genome Sequencing Center for Infectious Disease"/>
            <person name="Wu L."/>
            <person name="Ma J."/>
        </authorList>
    </citation>
    <scope>NUCLEOTIDE SEQUENCE [LARGE SCALE GENOMIC DNA]</scope>
    <source>
        <strain evidence="4">CCM 7640</strain>
    </source>
</reference>
<dbReference type="EMBL" id="BMCM01000002">
    <property type="protein sequence ID" value="GGD73699.1"/>
    <property type="molecule type" value="Genomic_DNA"/>
</dbReference>
<dbReference type="InterPro" id="IPR051532">
    <property type="entry name" value="Ester_Hydrolysis_Enzymes"/>
</dbReference>
<dbReference type="Gene3D" id="3.40.50.1110">
    <property type="entry name" value="SGNH hydrolase"/>
    <property type="match status" value="1"/>
</dbReference>